<reference evidence="1" key="2">
    <citation type="submission" date="2010-07" db="EMBL/GenBank/DDBJ databases">
        <authorList>
            <consortium name="The Broad Institute Genome Sequencing Platform"/>
            <consortium name="Broad Institute Genome Sequencing Center for Infectious Disease"/>
            <person name="Ma L.-J."/>
            <person name="Dead R."/>
            <person name="Young S."/>
            <person name="Zeng Q."/>
            <person name="Koehrsen M."/>
            <person name="Alvarado L."/>
            <person name="Berlin A."/>
            <person name="Chapman S.B."/>
            <person name="Chen Z."/>
            <person name="Freedman E."/>
            <person name="Gellesch M."/>
            <person name="Goldberg J."/>
            <person name="Griggs A."/>
            <person name="Gujja S."/>
            <person name="Heilman E.R."/>
            <person name="Heiman D."/>
            <person name="Hepburn T."/>
            <person name="Howarth C."/>
            <person name="Jen D."/>
            <person name="Larson L."/>
            <person name="Mehta T."/>
            <person name="Neiman D."/>
            <person name="Pearson M."/>
            <person name="Roberts A."/>
            <person name="Saif S."/>
            <person name="Shea T."/>
            <person name="Shenoy N."/>
            <person name="Sisk P."/>
            <person name="Stolte C."/>
            <person name="Sykes S."/>
            <person name="Walk T."/>
            <person name="White J."/>
            <person name="Yandava C."/>
            <person name="Haas B."/>
            <person name="Nusbaum C."/>
            <person name="Birren B."/>
        </authorList>
    </citation>
    <scope>NUCLEOTIDE SEQUENCE</scope>
    <source>
        <strain evidence="1">R3-111a-1</strain>
    </source>
</reference>
<dbReference type="Pfam" id="PF05704">
    <property type="entry name" value="Caps_synth"/>
    <property type="match status" value="1"/>
</dbReference>
<dbReference type="HOGENOM" id="CLU_061936_0_0_1"/>
<accession>J3PEX5</accession>
<reference evidence="1" key="3">
    <citation type="submission" date="2010-09" db="EMBL/GenBank/DDBJ databases">
        <title>Annotation of Gaeumannomyces graminis var. tritici R3-111a-1.</title>
        <authorList>
            <consortium name="The Broad Institute Genome Sequencing Platform"/>
            <person name="Ma L.-J."/>
            <person name="Dead R."/>
            <person name="Young S.K."/>
            <person name="Zeng Q."/>
            <person name="Gargeya S."/>
            <person name="Fitzgerald M."/>
            <person name="Haas B."/>
            <person name="Abouelleil A."/>
            <person name="Alvarado L."/>
            <person name="Arachchi H.M."/>
            <person name="Berlin A."/>
            <person name="Brown A."/>
            <person name="Chapman S.B."/>
            <person name="Chen Z."/>
            <person name="Dunbar C."/>
            <person name="Freedman E."/>
            <person name="Gearin G."/>
            <person name="Gellesch M."/>
            <person name="Goldberg J."/>
            <person name="Griggs A."/>
            <person name="Gujja S."/>
            <person name="Heiman D."/>
            <person name="Howarth C."/>
            <person name="Larson L."/>
            <person name="Lui A."/>
            <person name="MacDonald P.J.P."/>
            <person name="Mehta T."/>
            <person name="Montmayeur A."/>
            <person name="Murphy C."/>
            <person name="Neiman D."/>
            <person name="Pearson M."/>
            <person name="Priest M."/>
            <person name="Roberts A."/>
            <person name="Saif S."/>
            <person name="Shea T."/>
            <person name="Shenoy N."/>
            <person name="Sisk P."/>
            <person name="Stolte C."/>
            <person name="Sykes S."/>
            <person name="Yandava C."/>
            <person name="Wortman J."/>
            <person name="Nusbaum C."/>
            <person name="Birren B."/>
        </authorList>
    </citation>
    <scope>NUCLEOTIDE SEQUENCE</scope>
    <source>
        <strain evidence="1">R3-111a-1</strain>
    </source>
</reference>
<gene>
    <name evidence="2" type="primary">20352512</name>
    <name evidence="1" type="ORF">GGTG_12054</name>
</gene>
<evidence type="ECO:0000313" key="2">
    <source>
        <dbReference type="EnsemblFungi" id="EJT71033"/>
    </source>
</evidence>
<reference evidence="2" key="4">
    <citation type="journal article" date="2015" name="G3 (Bethesda)">
        <title>Genome sequences of three phytopathogenic species of the Magnaporthaceae family of fungi.</title>
        <authorList>
            <person name="Okagaki L.H."/>
            <person name="Nunes C.C."/>
            <person name="Sailsbery J."/>
            <person name="Clay B."/>
            <person name="Brown D."/>
            <person name="John T."/>
            <person name="Oh Y."/>
            <person name="Young N."/>
            <person name="Fitzgerald M."/>
            <person name="Haas B.J."/>
            <person name="Zeng Q."/>
            <person name="Young S."/>
            <person name="Adiconis X."/>
            <person name="Fan L."/>
            <person name="Levin J.Z."/>
            <person name="Mitchell T.K."/>
            <person name="Okubara P.A."/>
            <person name="Farman M.L."/>
            <person name="Kohn L.M."/>
            <person name="Birren B."/>
            <person name="Ma L.-J."/>
            <person name="Dean R.A."/>
        </authorList>
    </citation>
    <scope>NUCLEOTIDE SEQUENCE</scope>
    <source>
        <strain evidence="2">R3-111a-1</strain>
    </source>
</reference>
<evidence type="ECO:0000313" key="3">
    <source>
        <dbReference type="Proteomes" id="UP000006039"/>
    </source>
</evidence>
<sequence length="442" mass="49255">MPDTAAFPIPEGTALAMPSVVEERPEAEVIASLLKDSARVPGPKAPQKNVWCYWHAGWAAMPPWTKRNVIAWSRRLAPSGWTVRVLDGVPGSPSNAIRFVPARMLPPALVERRLAGPYAATHSADLIRLPLLYIFGGVWMDVGTILFGNLDDIWGDIADVSSPRKFSAFVYAVRGPDAPLSIVNNFLACNRGNGMVRRWHDTVIRVWGTADRCDGLSQHPLLRHLAPYPSPDGKADPQKIMDYGVQVFCLERLRELVDPKDRWDGPDYFSKNMLLLPASSEMWHYNNLAVDKGRKQFELLSTRRPDGGLLRKEELEKSAAAESFVQDVLANRFVMKLCHGLKDVLDEPLTSSWDDPQNDGVDCAPGTYAEYLRWGSVHLKQTRKLEPAVLEPLTTEPYKIGLYDPVPREGEVVKTPEEEVAGVKVKITEPDGRKLSVFAPCT</sequence>
<dbReference type="OrthoDB" id="409543at2759"/>
<dbReference type="InterPro" id="IPR008441">
    <property type="entry name" value="AfumC-like_glycosyl_Trfase"/>
</dbReference>
<evidence type="ECO:0000313" key="1">
    <source>
        <dbReference type="EMBL" id="EJT71033.1"/>
    </source>
</evidence>
<protein>
    <recommendedName>
        <fullName evidence="4">Capsule polysaccharide biosynthesis protein</fullName>
    </recommendedName>
</protein>
<reference evidence="3" key="1">
    <citation type="submission" date="2010-07" db="EMBL/GenBank/DDBJ databases">
        <title>The genome sequence of Gaeumannomyces graminis var. tritici strain R3-111a-1.</title>
        <authorList>
            <consortium name="The Broad Institute Genome Sequencing Platform"/>
            <person name="Ma L.-J."/>
            <person name="Dead R."/>
            <person name="Young S."/>
            <person name="Zeng Q."/>
            <person name="Koehrsen M."/>
            <person name="Alvarado L."/>
            <person name="Berlin A."/>
            <person name="Chapman S.B."/>
            <person name="Chen Z."/>
            <person name="Freedman E."/>
            <person name="Gellesch M."/>
            <person name="Goldberg J."/>
            <person name="Griggs A."/>
            <person name="Gujja S."/>
            <person name="Heilman E.R."/>
            <person name="Heiman D."/>
            <person name="Hepburn T."/>
            <person name="Howarth C."/>
            <person name="Jen D."/>
            <person name="Larson L."/>
            <person name="Mehta T."/>
            <person name="Neiman D."/>
            <person name="Pearson M."/>
            <person name="Roberts A."/>
            <person name="Saif S."/>
            <person name="Shea T."/>
            <person name="Shenoy N."/>
            <person name="Sisk P."/>
            <person name="Stolte C."/>
            <person name="Sykes S."/>
            <person name="Walk T."/>
            <person name="White J."/>
            <person name="Yandava C."/>
            <person name="Haas B."/>
            <person name="Nusbaum C."/>
            <person name="Birren B."/>
        </authorList>
    </citation>
    <scope>NUCLEOTIDE SEQUENCE [LARGE SCALE GENOMIC DNA]</scope>
    <source>
        <strain evidence="3">R3-111a-1</strain>
    </source>
</reference>
<keyword evidence="3" id="KW-1185">Reference proteome</keyword>
<evidence type="ECO:0008006" key="4">
    <source>
        <dbReference type="Google" id="ProtNLM"/>
    </source>
</evidence>
<name>J3PEX5_GAET3</name>
<dbReference type="InterPro" id="IPR029044">
    <property type="entry name" value="Nucleotide-diphossugar_trans"/>
</dbReference>
<dbReference type="GO" id="GO:0016757">
    <property type="term" value="F:glycosyltransferase activity"/>
    <property type="evidence" value="ECO:0007669"/>
    <property type="project" value="InterPro"/>
</dbReference>
<dbReference type="eggNOG" id="ENOG502SJBY">
    <property type="taxonomic scope" value="Eukaryota"/>
</dbReference>
<dbReference type="EMBL" id="GL385401">
    <property type="protein sequence ID" value="EJT71033.1"/>
    <property type="molecule type" value="Genomic_DNA"/>
</dbReference>
<proteinExistence type="predicted"/>
<dbReference type="SUPFAM" id="SSF53448">
    <property type="entry name" value="Nucleotide-diphospho-sugar transferases"/>
    <property type="match status" value="1"/>
</dbReference>
<dbReference type="Gene3D" id="3.90.550.20">
    <property type="match status" value="1"/>
</dbReference>
<dbReference type="AlphaFoldDB" id="J3PEX5"/>
<dbReference type="VEuPathDB" id="FungiDB:GGTG_12054"/>
<dbReference type="RefSeq" id="XP_009228211.1">
    <property type="nucleotide sequence ID" value="XM_009229947.1"/>
</dbReference>
<reference evidence="2" key="5">
    <citation type="submission" date="2018-04" db="UniProtKB">
        <authorList>
            <consortium name="EnsemblFungi"/>
        </authorList>
    </citation>
    <scope>IDENTIFICATION</scope>
    <source>
        <strain evidence="2">R3-111a-1</strain>
    </source>
</reference>
<dbReference type="GeneID" id="20352512"/>
<dbReference type="Proteomes" id="UP000006039">
    <property type="component" value="Unassembled WGS sequence"/>
</dbReference>
<dbReference type="EnsemblFungi" id="EJT71033">
    <property type="protein sequence ID" value="EJT71033"/>
    <property type="gene ID" value="GGTG_12054"/>
</dbReference>
<organism evidence="1">
    <name type="scientific">Gaeumannomyces tritici (strain R3-111a-1)</name>
    <name type="common">Wheat and barley take-all root rot fungus</name>
    <name type="synonym">Gaeumannomyces graminis var. tritici</name>
    <dbReference type="NCBI Taxonomy" id="644352"/>
    <lineage>
        <taxon>Eukaryota</taxon>
        <taxon>Fungi</taxon>
        <taxon>Dikarya</taxon>
        <taxon>Ascomycota</taxon>
        <taxon>Pezizomycotina</taxon>
        <taxon>Sordariomycetes</taxon>
        <taxon>Sordariomycetidae</taxon>
        <taxon>Magnaporthales</taxon>
        <taxon>Magnaporthaceae</taxon>
        <taxon>Gaeumannomyces</taxon>
    </lineage>
</organism>